<reference evidence="2" key="1">
    <citation type="submission" date="2016-01" db="EMBL/GenBank/DDBJ databases">
        <authorList>
            <person name="Storey N.H."/>
            <person name="Neuman B.W."/>
        </authorList>
    </citation>
    <scope>NUCLEOTIDE SEQUENCE [LARGE SCALE GENOMIC DNA]</scope>
    <source>
        <strain evidence="2">NCPPB 2472</strain>
    </source>
</reference>
<dbReference type="KEGG" id="pagb:AWM79_15135"/>
<dbReference type="STRING" id="46677.AWM79_15135"/>
<dbReference type="Proteomes" id="UP000063229">
    <property type="component" value="Chromosome"/>
</dbReference>
<evidence type="ECO:0000313" key="1">
    <source>
        <dbReference type="EMBL" id="AMB86565.1"/>
    </source>
</evidence>
<proteinExistence type="predicted"/>
<dbReference type="AlphaFoldDB" id="A0A0X1T3D0"/>
<keyword evidence="2" id="KW-1185">Reference proteome</keyword>
<evidence type="ECO:0000313" key="2">
    <source>
        <dbReference type="Proteomes" id="UP000063229"/>
    </source>
</evidence>
<gene>
    <name evidence="1" type="ORF">AWM79_15135</name>
</gene>
<organism evidence="1 2">
    <name type="scientific">Pseudomonas agarici</name>
    <dbReference type="NCBI Taxonomy" id="46677"/>
    <lineage>
        <taxon>Bacteria</taxon>
        <taxon>Pseudomonadati</taxon>
        <taxon>Pseudomonadota</taxon>
        <taxon>Gammaproteobacteria</taxon>
        <taxon>Pseudomonadales</taxon>
        <taxon>Pseudomonadaceae</taxon>
        <taxon>Pseudomonas</taxon>
    </lineage>
</organism>
<protein>
    <submittedName>
        <fullName evidence="1">Uncharacterized protein</fullName>
    </submittedName>
</protein>
<accession>A0A0X1T3D0</accession>
<name>A0A0X1T3D0_PSEAA</name>
<sequence>MKLARKYNVTDRWQGRDTIDGVFRSKWSLAIGPWGLEMGCGSGSAAGGEVIGNVLRADSMVAL</sequence>
<dbReference type="EMBL" id="CP014135">
    <property type="protein sequence ID" value="AMB86565.1"/>
    <property type="molecule type" value="Genomic_DNA"/>
</dbReference>